<gene>
    <name evidence="3" type="ORF">NCLIV_011670</name>
</gene>
<dbReference type="OrthoDB" id="10361257at2759"/>
<feature type="compositionally biased region" description="Low complexity" evidence="2">
    <location>
        <begin position="588"/>
        <end position="601"/>
    </location>
</feature>
<dbReference type="VEuPathDB" id="ToxoDB:NCLIV_011670"/>
<feature type="region of interest" description="Disordered" evidence="2">
    <location>
        <begin position="942"/>
        <end position="1005"/>
    </location>
</feature>
<feature type="region of interest" description="Disordered" evidence="2">
    <location>
        <begin position="1153"/>
        <end position="1284"/>
    </location>
</feature>
<feature type="compositionally biased region" description="Basic and acidic residues" evidence="2">
    <location>
        <begin position="1265"/>
        <end position="1278"/>
    </location>
</feature>
<feature type="compositionally biased region" description="Low complexity" evidence="2">
    <location>
        <begin position="1378"/>
        <end position="1430"/>
    </location>
</feature>
<feature type="compositionally biased region" description="Polar residues" evidence="2">
    <location>
        <begin position="134"/>
        <end position="147"/>
    </location>
</feature>
<evidence type="ECO:0000256" key="2">
    <source>
        <dbReference type="SAM" id="MobiDB-lite"/>
    </source>
</evidence>
<feature type="region of interest" description="Disordered" evidence="2">
    <location>
        <begin position="1311"/>
        <end position="1472"/>
    </location>
</feature>
<evidence type="ECO:0000256" key="1">
    <source>
        <dbReference type="SAM" id="Coils"/>
    </source>
</evidence>
<dbReference type="Proteomes" id="UP000007494">
    <property type="component" value="Chromosome IV"/>
</dbReference>
<feature type="region of interest" description="Disordered" evidence="2">
    <location>
        <begin position="134"/>
        <end position="154"/>
    </location>
</feature>
<feature type="coiled-coil region" evidence="1">
    <location>
        <begin position="1890"/>
        <end position="1943"/>
    </location>
</feature>
<keyword evidence="4" id="KW-1185">Reference proteome</keyword>
<dbReference type="SUPFAM" id="SSF50985">
    <property type="entry name" value="RCC1/BLIP-II"/>
    <property type="match status" value="1"/>
</dbReference>
<feature type="region of interest" description="Disordered" evidence="2">
    <location>
        <begin position="171"/>
        <end position="204"/>
    </location>
</feature>
<feature type="region of interest" description="Disordered" evidence="2">
    <location>
        <begin position="38"/>
        <end position="120"/>
    </location>
</feature>
<feature type="region of interest" description="Disordered" evidence="2">
    <location>
        <begin position="731"/>
        <end position="757"/>
    </location>
</feature>
<evidence type="ECO:0000313" key="3">
    <source>
        <dbReference type="EMBL" id="CBZ50700.1"/>
    </source>
</evidence>
<proteinExistence type="predicted"/>
<feature type="compositionally biased region" description="Low complexity" evidence="2">
    <location>
        <begin position="74"/>
        <end position="97"/>
    </location>
</feature>
<dbReference type="InParanoid" id="F0VAL1"/>
<feature type="region of interest" description="Disordered" evidence="2">
    <location>
        <begin position="504"/>
        <end position="662"/>
    </location>
</feature>
<dbReference type="Gene3D" id="2.130.10.30">
    <property type="entry name" value="Regulator of chromosome condensation 1/beta-lactamase-inhibitor protein II"/>
    <property type="match status" value="1"/>
</dbReference>
<sequence>MLTAQALTVCLSPESCVAALGCSMLLLALLIASSSWTSQLPKDRDRTPMKPSSGVDRGRKGSTNRRAYPGGGPLSPELGPLSFDALRSSGPSSGSSSEVERVDVEAPKATQEADGDGDGWVYRTERRLWESPPLSNLLSQPESSSPGASPHADLSSFADLGAFLPETGIERKREEDGLGCRRRQKPFGSASAPRKRSFGGRWQSSPRPLPVFPTTWKVEVVAAGLTHSLLLLDDGRVCVFGDNAFGQCAQPPSVARVKSALVLTNLPPCTAISAGQNTNMAVSQPPQKVFVWGGSPVAGPRVSSAPSAAVSHAVAPSSSSSGASSAPTCAACGRNAQAALPFFSPMRLKGVGRREEEPAVTNDGWTMKTTPQGCPLFSTDTLAINDSAGLAVGADERLYIFHCGVRPPIVSRAVPLLFSSDVSAPLSSPHPGPPASPSRGAPALPVLPSAPNAPASTPPSYLHLPQPRTASSPPGGVRQLSLSSSQIFLLTADGLLYSAPIPDASTFTSRPTGKEDEPSRPRGCSSFPPADPKQETLGKRRTPSVSSASSSWSFPSSSSLSPFVLSPSIPEPAELPSGQALCLPPSARPGSSSQQTPGSSRGLPSGFSARQSPACSPADMGCMQASHVEGDGDHATRALGSRRRDRPDTAPGLPGDGSLTSPAPSSVCLHFSPVRQAGSIGAFACSETHTAVIVEIHSPQFRPYTRPPLRSSRGVRQICAAIRASSREVRRRAKHDNVAPVPAFSSDDSLPSSSLSSPRYPAVSPHLPPSLASCAAQALLRPKRPFPATVGHVLETVVPLAVSLGDKSLFDYCCLFLLFNLPLLFLAFHHAKMPSPVSGCTAGPLRSLDIPSLFQTLGSAKRPRPFGSESSSSAASSASCGNGDAFVLAVAGMQYLLRSYKAAVTTAYLRSGTNRNLPLNQQTCLDTLNTLWAHDHDVPGRYTQTRRGNQGSPSVFSSLDEWSPRGTAREAGLDSDDDWAEPRHFHPSGTRRAALRSGPHEETTTSRIFSGMRVLPQPQRQRGQLDEQLPNSLGGLPWPNDIPALLCCCVFCGTRFFRRCGGASLRVAGMRGRLGFRIRFRTWLWCVFLVLNRKSFPMCTAAVCRAGYPELPYENILFRLPRRASDLLTSSGSALPERRLLIDQWSGAFWTNDEEDQDKALGERNSKGERGRRQDEGRRPQPHYMPPAEHRRREATAEGNGTGDRKPTNATEETREESPCEKWGAHAEATQADAGAETEVESYRETATKAQACVEATETRTQGPNDRDADPGRVDRRTKNGSRSALLKEAVEQATGEKVSQLLDDAATSHLQSTGMQGRWTRPLVPGKGSASKTQPAEEAVRPAGSVHHVLPDWRQERRKGPHHDIRCENGCQSMQMSSPSFAVSSPVSPPSSLSLSSASRPVARPTTSSASPAFAASSAGSSAPCGSASTPQLLTESDFPSLSPFVSTGRPPAPRGPGLADAEAGPVCSKLFPPGVAPVSPSLSASPCGGHKTEAANAISRLGNQCRREVDRNTKDERPALLNDGSSAECMVGAPCARDGSRGNRTAFWPAPDEVGLSGVGQPGDVTAWQRVETKRGKKQNSTCGREAADTVQRGGEIRNTIPALQQPSSHHSGNAHQSSSCSVPPVGRGFGVAHDARARDGHESSAGMPPRVKSVAASIAEHRQRFNTDGPPSLRQRSGEVETGARGGEQYPPGRGFALRDFLVVPSAGQRKKRKNGKETRPSEEQTTQDERAYNVATHRLGAWSRGSAVAEPLVAESACVQTDASPVADLAAIMREEELLRQERVLRFQLRQSQELAQHPSSVVRLSGPPSVVVVSRPVATAAAQASGSDPGTGAARSRARDGPVGPGAPRPSRADAASFNRWGREAALRLQGEKGFGASDLTVIQREQFAEQEEDLAKRREEEELQVALRLVREMEERERQQEANFQREIRRAAELERRRIDARQGRMRRQPAAPTKHHFRLGCAVKEIIAEAKDPIPAKRQVLGKNTWYMQVPPEHQQWDQWCVQQMPVDSAHECPLAVTLRGCMYYFQHT</sequence>
<feature type="region of interest" description="Disordered" evidence="2">
    <location>
        <begin position="424"/>
        <end position="478"/>
    </location>
</feature>
<feature type="compositionally biased region" description="Low complexity" evidence="2">
    <location>
        <begin position="437"/>
        <end position="460"/>
    </location>
</feature>
<dbReference type="OMA" id="FGQCAQP"/>
<feature type="compositionally biased region" description="Polar residues" evidence="2">
    <location>
        <begin position="1604"/>
        <end position="1624"/>
    </location>
</feature>
<organism evidence="3 4">
    <name type="scientific">Neospora caninum (strain Liverpool)</name>
    <dbReference type="NCBI Taxonomy" id="572307"/>
    <lineage>
        <taxon>Eukaryota</taxon>
        <taxon>Sar</taxon>
        <taxon>Alveolata</taxon>
        <taxon>Apicomplexa</taxon>
        <taxon>Conoidasida</taxon>
        <taxon>Coccidia</taxon>
        <taxon>Eucoccidiorida</taxon>
        <taxon>Eimeriorina</taxon>
        <taxon>Sarcocystidae</taxon>
        <taxon>Neospora</taxon>
    </lineage>
</organism>
<feature type="compositionally biased region" description="Polar residues" evidence="2">
    <location>
        <begin position="942"/>
        <end position="957"/>
    </location>
</feature>
<feature type="compositionally biased region" description="Basic and acidic residues" evidence="2">
    <location>
        <begin position="1203"/>
        <end position="1225"/>
    </location>
</feature>
<dbReference type="GeneID" id="13441729"/>
<feature type="compositionally biased region" description="Low complexity" evidence="2">
    <location>
        <begin position="543"/>
        <end position="568"/>
    </location>
</feature>
<name>F0VAL1_NEOCL</name>
<dbReference type="eggNOG" id="ENOG502QYBZ">
    <property type="taxonomic scope" value="Eukaryota"/>
</dbReference>
<feature type="compositionally biased region" description="Polar residues" evidence="2">
    <location>
        <begin position="1431"/>
        <end position="1447"/>
    </location>
</feature>
<feature type="region of interest" description="Disordered" evidence="2">
    <location>
        <begin position="1665"/>
        <end position="1735"/>
    </location>
</feature>
<feature type="compositionally biased region" description="Basic and acidic residues" evidence="2">
    <location>
        <begin position="1158"/>
        <end position="1179"/>
    </location>
</feature>
<feature type="region of interest" description="Disordered" evidence="2">
    <location>
        <begin position="1826"/>
        <end position="1861"/>
    </location>
</feature>
<dbReference type="EMBL" id="FR823384">
    <property type="protein sequence ID" value="CBZ50700.1"/>
    <property type="molecule type" value="Genomic_DNA"/>
</dbReference>
<feature type="region of interest" description="Disordered" evidence="2">
    <location>
        <begin position="1539"/>
        <end position="1634"/>
    </location>
</feature>
<feature type="compositionally biased region" description="Basic and acidic residues" evidence="2">
    <location>
        <begin position="1719"/>
        <end position="1735"/>
    </location>
</feature>
<feature type="compositionally biased region" description="Low complexity" evidence="2">
    <location>
        <begin position="745"/>
        <end position="757"/>
    </location>
</feature>
<accession>F0VAL1</accession>
<reference evidence="4" key="1">
    <citation type="journal article" date="2012" name="PLoS Pathog.">
        <title>Comparative genomics of the apicomplexan parasites Toxoplasma gondii and Neospora caninum: Coccidia differing in host range and transmission strategy.</title>
        <authorList>
            <person name="Reid A.J."/>
            <person name="Vermont S.J."/>
            <person name="Cotton J.A."/>
            <person name="Harris D."/>
            <person name="Hill-Cawthorne G.A."/>
            <person name="Konen-Waisman S."/>
            <person name="Latham S.M."/>
            <person name="Mourier T."/>
            <person name="Norton R."/>
            <person name="Quail M.A."/>
            <person name="Sanders M."/>
            <person name="Shanmugam D."/>
            <person name="Sohal A."/>
            <person name="Wasmuth J.D."/>
            <person name="Brunk B."/>
            <person name="Grigg M.E."/>
            <person name="Howard J.C."/>
            <person name="Parkinson J."/>
            <person name="Roos D.S."/>
            <person name="Trees A.J."/>
            <person name="Berriman M."/>
            <person name="Pain A."/>
            <person name="Wastling J.M."/>
        </authorList>
    </citation>
    <scope>NUCLEOTIDE SEQUENCE [LARGE SCALE GENOMIC DNA]</scope>
    <source>
        <strain evidence="4">Liverpool</strain>
    </source>
</reference>
<protein>
    <submittedName>
        <fullName evidence="3">Uncharacterized protein</fullName>
    </submittedName>
</protein>
<keyword evidence="1" id="KW-0175">Coiled coil</keyword>
<dbReference type="InterPro" id="IPR009091">
    <property type="entry name" value="RCC1/BLIP-II"/>
</dbReference>
<dbReference type="RefSeq" id="XP_003880733.1">
    <property type="nucleotide sequence ID" value="XM_003880684.1"/>
</dbReference>
<evidence type="ECO:0000313" key="4">
    <source>
        <dbReference type="Proteomes" id="UP000007494"/>
    </source>
</evidence>
<dbReference type="Pfam" id="PF13540">
    <property type="entry name" value="RCC1_2"/>
    <property type="match status" value="1"/>
</dbReference>